<organism evidence="1 2">
    <name type="scientific">Brassica cretica</name>
    <name type="common">Mustard</name>
    <dbReference type="NCBI Taxonomy" id="69181"/>
    <lineage>
        <taxon>Eukaryota</taxon>
        <taxon>Viridiplantae</taxon>
        <taxon>Streptophyta</taxon>
        <taxon>Embryophyta</taxon>
        <taxon>Tracheophyta</taxon>
        <taxon>Spermatophyta</taxon>
        <taxon>Magnoliopsida</taxon>
        <taxon>eudicotyledons</taxon>
        <taxon>Gunneridae</taxon>
        <taxon>Pentapetalae</taxon>
        <taxon>rosids</taxon>
        <taxon>malvids</taxon>
        <taxon>Brassicales</taxon>
        <taxon>Brassicaceae</taxon>
        <taxon>Brassiceae</taxon>
        <taxon>Brassica</taxon>
    </lineage>
</organism>
<keyword evidence="2" id="KW-1185">Reference proteome</keyword>
<gene>
    <name evidence="1" type="ORF">DY000_02036228</name>
</gene>
<evidence type="ECO:0000313" key="2">
    <source>
        <dbReference type="Proteomes" id="UP000266723"/>
    </source>
</evidence>
<evidence type="ECO:0000313" key="1">
    <source>
        <dbReference type="EMBL" id="KAF3533731.1"/>
    </source>
</evidence>
<evidence type="ECO:0008006" key="3">
    <source>
        <dbReference type="Google" id="ProtNLM"/>
    </source>
</evidence>
<proteinExistence type="predicted"/>
<reference evidence="1 2" key="1">
    <citation type="journal article" date="2020" name="BMC Genomics">
        <title>Intraspecific diversification of the crop wild relative Brassica cretica Lam. using demographic model selection.</title>
        <authorList>
            <person name="Kioukis A."/>
            <person name="Michalopoulou V.A."/>
            <person name="Briers L."/>
            <person name="Pirintsos S."/>
            <person name="Studholme D.J."/>
            <person name="Pavlidis P."/>
            <person name="Sarris P.F."/>
        </authorList>
    </citation>
    <scope>NUCLEOTIDE SEQUENCE [LARGE SCALE GENOMIC DNA]</scope>
    <source>
        <strain evidence="2">cv. PFS-1207/04</strain>
    </source>
</reference>
<comment type="caution">
    <text evidence="1">The sequence shown here is derived from an EMBL/GenBank/DDBJ whole genome shotgun (WGS) entry which is preliminary data.</text>
</comment>
<sequence>MVFQNWDPGNRWKEEDNERVSVIAQIWRTEKSWLDKDLIRKGKTGFSGYRVIKRDCDRIYLVGIRSTDFAAKDLVGEKWISISILFKMRSSDFTGIWSLWISWVCDEQILQKTWKGGHNHGFNCNIFGINGGKSGSGEFGAVTSIKSVDGALLAVSHIQAI</sequence>
<name>A0ABQ7BPA2_BRACR</name>
<protein>
    <recommendedName>
        <fullName evidence="3">Jacalin-type lectin domain-containing protein</fullName>
    </recommendedName>
</protein>
<dbReference type="Proteomes" id="UP000266723">
    <property type="component" value="Unassembled WGS sequence"/>
</dbReference>
<dbReference type="EMBL" id="QGKV02001507">
    <property type="protein sequence ID" value="KAF3533731.1"/>
    <property type="molecule type" value="Genomic_DNA"/>
</dbReference>
<accession>A0ABQ7BPA2</accession>